<dbReference type="CDD" id="cd06170">
    <property type="entry name" value="LuxR_C_like"/>
    <property type="match status" value="1"/>
</dbReference>
<dbReference type="PANTHER" id="PTHR44688:SF16">
    <property type="entry name" value="DNA-BINDING TRANSCRIPTIONAL ACTIVATOR DEVR_DOSR"/>
    <property type="match status" value="1"/>
</dbReference>
<evidence type="ECO:0000259" key="4">
    <source>
        <dbReference type="PROSITE" id="PS50043"/>
    </source>
</evidence>
<dbReference type="Pfam" id="PF00196">
    <property type="entry name" value="GerE"/>
    <property type="match status" value="1"/>
</dbReference>
<evidence type="ECO:0000313" key="5">
    <source>
        <dbReference type="EMBL" id="UZD24761.1"/>
    </source>
</evidence>
<keyword evidence="6" id="KW-1185">Reference proteome</keyword>
<evidence type="ECO:0000256" key="1">
    <source>
        <dbReference type="ARBA" id="ARBA00023015"/>
    </source>
</evidence>
<keyword evidence="1" id="KW-0805">Transcription regulation</keyword>
<dbReference type="Gene3D" id="1.10.10.10">
    <property type="entry name" value="Winged helix-like DNA-binding domain superfamily/Winged helix DNA-binding domain"/>
    <property type="match status" value="1"/>
</dbReference>
<keyword evidence="3" id="KW-0804">Transcription</keyword>
<dbReference type="SMART" id="SM00421">
    <property type="entry name" value="HTH_LUXR"/>
    <property type="match status" value="1"/>
</dbReference>
<keyword evidence="2" id="KW-0238">DNA-binding</keyword>
<accession>A0ABY6MQ38</accession>
<reference evidence="5" key="1">
    <citation type="submission" date="2022-10" db="EMBL/GenBank/DDBJ databases">
        <title>Algoriphagus sp. a novel bacteria isolate from halophytes salicornia europaea.</title>
        <authorList>
            <person name="Peng Y."/>
            <person name="Jiang L."/>
            <person name="Lee J."/>
        </authorList>
    </citation>
    <scope>NUCLEOTIDE SEQUENCE</scope>
    <source>
        <strain evidence="5">TR-M5</strain>
    </source>
</reference>
<evidence type="ECO:0000313" key="6">
    <source>
        <dbReference type="Proteomes" id="UP001163156"/>
    </source>
</evidence>
<dbReference type="SUPFAM" id="SSF46894">
    <property type="entry name" value="C-terminal effector domain of the bipartite response regulators"/>
    <property type="match status" value="1"/>
</dbReference>
<protein>
    <submittedName>
        <fullName evidence="5">Helix-turn-helix transcriptional regulator</fullName>
    </submittedName>
</protein>
<dbReference type="Proteomes" id="UP001163156">
    <property type="component" value="Chromosome"/>
</dbReference>
<organism evidence="5 6">
    <name type="scientific">Algoriphagus halophytocola</name>
    <dbReference type="NCBI Taxonomy" id="2991499"/>
    <lineage>
        <taxon>Bacteria</taxon>
        <taxon>Pseudomonadati</taxon>
        <taxon>Bacteroidota</taxon>
        <taxon>Cytophagia</taxon>
        <taxon>Cytophagales</taxon>
        <taxon>Cyclobacteriaceae</taxon>
        <taxon>Algoriphagus</taxon>
    </lineage>
</organism>
<dbReference type="InterPro" id="IPR036388">
    <property type="entry name" value="WH-like_DNA-bd_sf"/>
</dbReference>
<name>A0ABY6MQ38_9BACT</name>
<sequence>MELGLTKRECEVAEQAAQGLTSKEIADVLFISERTVNKHLQTIYKKSESKNRVELINSLNAYS</sequence>
<dbReference type="InterPro" id="IPR016032">
    <property type="entry name" value="Sig_transdc_resp-reg_C-effctor"/>
</dbReference>
<dbReference type="InterPro" id="IPR000792">
    <property type="entry name" value="Tscrpt_reg_LuxR_C"/>
</dbReference>
<evidence type="ECO:0000256" key="2">
    <source>
        <dbReference type="ARBA" id="ARBA00023125"/>
    </source>
</evidence>
<evidence type="ECO:0000256" key="3">
    <source>
        <dbReference type="ARBA" id="ARBA00023163"/>
    </source>
</evidence>
<gene>
    <name evidence="5" type="ORF">OM944_10940</name>
</gene>
<dbReference type="PRINTS" id="PR00038">
    <property type="entry name" value="HTHLUXR"/>
</dbReference>
<dbReference type="PANTHER" id="PTHR44688">
    <property type="entry name" value="DNA-BINDING TRANSCRIPTIONAL ACTIVATOR DEVR_DOSR"/>
    <property type="match status" value="1"/>
</dbReference>
<proteinExistence type="predicted"/>
<feature type="domain" description="HTH luxR-type" evidence="4">
    <location>
        <begin position="1"/>
        <end position="63"/>
    </location>
</feature>
<dbReference type="PROSITE" id="PS50043">
    <property type="entry name" value="HTH_LUXR_2"/>
    <property type="match status" value="1"/>
</dbReference>
<dbReference type="EMBL" id="CP110226">
    <property type="protein sequence ID" value="UZD24761.1"/>
    <property type="molecule type" value="Genomic_DNA"/>
</dbReference>